<feature type="domain" description="ABC transporter" evidence="6">
    <location>
        <begin position="6"/>
        <end position="228"/>
    </location>
</feature>
<dbReference type="EMBL" id="CAFBQP010000034">
    <property type="protein sequence ID" value="CAB5061423.1"/>
    <property type="molecule type" value="Genomic_DNA"/>
</dbReference>
<dbReference type="EMBL" id="CAFBON010000214">
    <property type="protein sequence ID" value="CAB5001959.1"/>
    <property type="molecule type" value="Genomic_DNA"/>
</dbReference>
<name>A0A6J6TXX7_9ZZZZ</name>
<dbReference type="Gene3D" id="3.40.50.300">
    <property type="entry name" value="P-loop containing nucleotide triphosphate hydrolases"/>
    <property type="match status" value="1"/>
</dbReference>
<evidence type="ECO:0000256" key="2">
    <source>
        <dbReference type="ARBA" id="ARBA00022448"/>
    </source>
</evidence>
<dbReference type="SUPFAM" id="SSF52540">
    <property type="entry name" value="P-loop containing nucleoside triphosphate hydrolases"/>
    <property type="match status" value="1"/>
</dbReference>
<comment type="similarity">
    <text evidence="1">Belongs to the ABC transporter superfamily.</text>
</comment>
<dbReference type="PROSITE" id="PS00211">
    <property type="entry name" value="ABC_TRANSPORTER_1"/>
    <property type="match status" value="1"/>
</dbReference>
<evidence type="ECO:0000259" key="6">
    <source>
        <dbReference type="PROSITE" id="PS50893"/>
    </source>
</evidence>
<accession>A0A6J6TXX7</accession>
<proteinExistence type="inferred from homology"/>
<keyword evidence="5" id="KW-0029">Amino-acid transport</keyword>
<dbReference type="EMBL" id="CAEZYY010000011">
    <property type="protein sequence ID" value="CAB4752550.1"/>
    <property type="molecule type" value="Genomic_DNA"/>
</dbReference>
<dbReference type="InterPro" id="IPR003439">
    <property type="entry name" value="ABC_transporter-like_ATP-bd"/>
</dbReference>
<dbReference type="InterPro" id="IPR003593">
    <property type="entry name" value="AAA+_ATPase"/>
</dbReference>
<dbReference type="InterPro" id="IPR017871">
    <property type="entry name" value="ABC_transporter-like_CS"/>
</dbReference>
<dbReference type="GO" id="GO:0015658">
    <property type="term" value="F:branched-chain amino acid transmembrane transporter activity"/>
    <property type="evidence" value="ECO:0007669"/>
    <property type="project" value="TreeGrafter"/>
</dbReference>
<dbReference type="InterPro" id="IPR052156">
    <property type="entry name" value="BCAA_Transport_ATP-bd_LivF"/>
</dbReference>
<dbReference type="PROSITE" id="PS50893">
    <property type="entry name" value="ABC_TRANSPORTER_2"/>
    <property type="match status" value="1"/>
</dbReference>
<evidence type="ECO:0000256" key="4">
    <source>
        <dbReference type="ARBA" id="ARBA00022840"/>
    </source>
</evidence>
<reference evidence="7" key="1">
    <citation type="submission" date="2020-05" db="EMBL/GenBank/DDBJ databases">
        <authorList>
            <person name="Chiriac C."/>
            <person name="Salcher M."/>
            <person name="Ghai R."/>
            <person name="Kavagutti S V."/>
        </authorList>
    </citation>
    <scope>NUCLEOTIDE SEQUENCE</scope>
</reference>
<sequence>MTNPAIEARNLSAGYGKQAVIRNINIVVNPGEVVALLGSNGAGKTTTMLSLAGELSPLEGEVLIDGKPTKAPLHVRAKQGMSYVTEEKSVIMGLSTRDNLRVAKADVDEALRLFPSLDKRISVAGGSLSGGEQQMLTLARALGRHPKILLADELSMGLAPLIVQRLLQAVREAADTRGTGVLLVEQHVRQALKYADRAYVMRRGVVELEGTAKELASRIDDIEATYFAGAKA</sequence>
<evidence type="ECO:0000313" key="7">
    <source>
        <dbReference type="EMBL" id="CAB4752550.1"/>
    </source>
</evidence>
<gene>
    <name evidence="7" type="ORF">UFOPK2806_01105</name>
    <name evidence="8" type="ORF">UFOPK3954_01787</name>
    <name evidence="9" type="ORF">UFOPK4306_01057</name>
</gene>
<protein>
    <submittedName>
        <fullName evidence="7">Unannotated protein</fullName>
    </submittedName>
</protein>
<keyword evidence="4" id="KW-0067">ATP-binding</keyword>
<dbReference type="PANTHER" id="PTHR43820">
    <property type="entry name" value="HIGH-AFFINITY BRANCHED-CHAIN AMINO ACID TRANSPORT ATP-BINDING PROTEIN LIVF"/>
    <property type="match status" value="1"/>
</dbReference>
<evidence type="ECO:0000313" key="8">
    <source>
        <dbReference type="EMBL" id="CAB5001959.1"/>
    </source>
</evidence>
<evidence type="ECO:0000256" key="5">
    <source>
        <dbReference type="ARBA" id="ARBA00022970"/>
    </source>
</evidence>
<dbReference type="GO" id="GO:0005524">
    <property type="term" value="F:ATP binding"/>
    <property type="evidence" value="ECO:0007669"/>
    <property type="project" value="UniProtKB-KW"/>
</dbReference>
<evidence type="ECO:0000256" key="1">
    <source>
        <dbReference type="ARBA" id="ARBA00005417"/>
    </source>
</evidence>
<dbReference type="Pfam" id="PF00005">
    <property type="entry name" value="ABC_tran"/>
    <property type="match status" value="1"/>
</dbReference>
<organism evidence="7">
    <name type="scientific">freshwater metagenome</name>
    <dbReference type="NCBI Taxonomy" id="449393"/>
    <lineage>
        <taxon>unclassified sequences</taxon>
        <taxon>metagenomes</taxon>
        <taxon>ecological metagenomes</taxon>
    </lineage>
</organism>
<dbReference type="GO" id="GO:0015807">
    <property type="term" value="P:L-amino acid transport"/>
    <property type="evidence" value="ECO:0007669"/>
    <property type="project" value="TreeGrafter"/>
</dbReference>
<dbReference type="InterPro" id="IPR027417">
    <property type="entry name" value="P-loop_NTPase"/>
</dbReference>
<keyword evidence="3" id="KW-0547">Nucleotide-binding</keyword>
<evidence type="ECO:0000256" key="3">
    <source>
        <dbReference type="ARBA" id="ARBA00022741"/>
    </source>
</evidence>
<keyword evidence="2" id="KW-0813">Transport</keyword>
<evidence type="ECO:0000313" key="9">
    <source>
        <dbReference type="EMBL" id="CAB5061423.1"/>
    </source>
</evidence>
<dbReference type="AlphaFoldDB" id="A0A6J6TXX7"/>
<dbReference type="SMART" id="SM00382">
    <property type="entry name" value="AAA"/>
    <property type="match status" value="1"/>
</dbReference>
<dbReference type="PANTHER" id="PTHR43820:SF4">
    <property type="entry name" value="HIGH-AFFINITY BRANCHED-CHAIN AMINO ACID TRANSPORT ATP-BINDING PROTEIN LIVF"/>
    <property type="match status" value="1"/>
</dbReference>
<dbReference type="CDD" id="cd03224">
    <property type="entry name" value="ABC_TM1139_LivF_branched"/>
    <property type="match status" value="1"/>
</dbReference>
<dbReference type="GO" id="GO:0016887">
    <property type="term" value="F:ATP hydrolysis activity"/>
    <property type="evidence" value="ECO:0007669"/>
    <property type="project" value="InterPro"/>
</dbReference>